<reference evidence="8 9" key="1">
    <citation type="submission" date="2006-02" db="EMBL/GenBank/DDBJ databases">
        <authorList>
            <person name="Pinhassi J."/>
            <person name="Pedros-Alio C."/>
            <person name="Ferriera S."/>
            <person name="Johnson J."/>
            <person name="Kravitz S."/>
            <person name="Halpern A."/>
            <person name="Remington K."/>
            <person name="Beeson K."/>
            <person name="Tran B."/>
            <person name="Rogers Y.-H."/>
            <person name="Friedman R."/>
            <person name="Venter J.C."/>
        </authorList>
    </citation>
    <scope>NUCLEOTIDE SEQUENCE [LARGE SCALE GENOMIC DNA]</scope>
    <source>
        <strain evidence="8 9">MED297</strain>
    </source>
</reference>
<dbReference type="PANTHER" id="PTHR43649:SF28">
    <property type="entry name" value="BINDING PROTEIN COMPONENT OF ABC SUGAR TRANSPORTER-RELATED"/>
    <property type="match status" value="1"/>
</dbReference>
<accession>A4BH48</accession>
<dbReference type="HOGENOM" id="CLU_031285_15_0_6"/>
<dbReference type="Proteomes" id="UP000005953">
    <property type="component" value="Unassembled WGS sequence"/>
</dbReference>
<evidence type="ECO:0000256" key="4">
    <source>
        <dbReference type="ARBA" id="ARBA00022729"/>
    </source>
</evidence>
<dbReference type="Pfam" id="PF01547">
    <property type="entry name" value="SBP_bac_1"/>
    <property type="match status" value="1"/>
</dbReference>
<feature type="signal peptide" evidence="7">
    <location>
        <begin position="1"/>
        <end position="24"/>
    </location>
</feature>
<gene>
    <name evidence="8" type="ORF">MED297_15035</name>
</gene>
<sequence>MILRKLKHFVLLGTLSLCVTHTHAATIEVLHSWTTSSDLNAIELLEKRMLEEGVTWLPTPPYSTSDFESLNTRVFHGDAPAAVEVKDLDYKQWARLGFLANLNAIAAAQEWDLKIPQAVADVARYDGKYVSVPVSIHRTNWMWVNPFILKRINQPVPRTWADFDRVAGALKAANYPVISLSRDPEKLAQLFEAVVLSIGGQTLYQDVFVHHDVSAFKQEAFKQAVRRFYTLLSLSEDNTGIDFLATESAFVFAGDWLSQTIDDSGQPFHQTYQCEPMPGAPAQFIFKSDSFVFFNLPNIFEMVNAQTLLAEQMLDERFQRALNIPRGSISVRTDASPNGYDRCARKAMAELAIASDRNTLLPSVVHGMATNASVTDRFIEQIQALANNPMSVDESAKALSRSIRLGNYLLR</sequence>
<protein>
    <recommendedName>
        <fullName evidence="6">Probable sugar-binding periplasmic protein</fullName>
    </recommendedName>
</protein>
<evidence type="ECO:0000313" key="8">
    <source>
        <dbReference type="EMBL" id="EAR08547.1"/>
    </source>
</evidence>
<evidence type="ECO:0000256" key="7">
    <source>
        <dbReference type="SAM" id="SignalP"/>
    </source>
</evidence>
<feature type="chain" id="PRO_5002666559" description="Probable sugar-binding periplasmic protein" evidence="7">
    <location>
        <begin position="25"/>
        <end position="411"/>
    </location>
</feature>
<comment type="function">
    <text evidence="5">Part of a binding-protein-dependent transport system for a sugar.</text>
</comment>
<comment type="caution">
    <text evidence="8">The sequence shown here is derived from an EMBL/GenBank/DDBJ whole genome shotgun (WGS) entry which is preliminary data.</text>
</comment>
<keyword evidence="9" id="KW-1185">Reference proteome</keyword>
<proteinExistence type="inferred from homology"/>
<keyword evidence="8" id="KW-0762">Sugar transport</keyword>
<dbReference type="PANTHER" id="PTHR43649">
    <property type="entry name" value="ARABINOSE-BINDING PROTEIN-RELATED"/>
    <property type="match status" value="1"/>
</dbReference>
<comment type="subcellular location">
    <subcellularLocation>
        <location evidence="1">Periplasm</location>
    </subcellularLocation>
</comment>
<dbReference type="InterPro" id="IPR050490">
    <property type="entry name" value="Bact_solute-bd_prot1"/>
</dbReference>
<organism evidence="8 9">
    <name type="scientific">Reinekea blandensis MED297</name>
    <dbReference type="NCBI Taxonomy" id="314283"/>
    <lineage>
        <taxon>Bacteria</taxon>
        <taxon>Pseudomonadati</taxon>
        <taxon>Pseudomonadota</taxon>
        <taxon>Gammaproteobacteria</taxon>
        <taxon>Oceanospirillales</taxon>
        <taxon>Saccharospirillaceae</taxon>
        <taxon>Reinekea</taxon>
    </lineage>
</organism>
<dbReference type="GO" id="GO:0042597">
    <property type="term" value="C:periplasmic space"/>
    <property type="evidence" value="ECO:0007669"/>
    <property type="project" value="UniProtKB-SubCell"/>
</dbReference>
<dbReference type="RefSeq" id="WP_008043077.1">
    <property type="nucleotide sequence ID" value="NZ_CH724150.1"/>
</dbReference>
<evidence type="ECO:0000256" key="2">
    <source>
        <dbReference type="ARBA" id="ARBA00008520"/>
    </source>
</evidence>
<name>A4BH48_9GAMM</name>
<keyword evidence="3" id="KW-0813">Transport</keyword>
<evidence type="ECO:0000256" key="3">
    <source>
        <dbReference type="ARBA" id="ARBA00022448"/>
    </source>
</evidence>
<dbReference type="OrthoDB" id="5580590at2"/>
<evidence type="ECO:0000256" key="5">
    <source>
        <dbReference type="ARBA" id="ARBA00049629"/>
    </source>
</evidence>
<dbReference type="Gene3D" id="3.40.190.10">
    <property type="entry name" value="Periplasmic binding protein-like II"/>
    <property type="match status" value="2"/>
</dbReference>
<dbReference type="AlphaFoldDB" id="A4BH48"/>
<evidence type="ECO:0000256" key="1">
    <source>
        <dbReference type="ARBA" id="ARBA00004418"/>
    </source>
</evidence>
<evidence type="ECO:0000313" key="9">
    <source>
        <dbReference type="Proteomes" id="UP000005953"/>
    </source>
</evidence>
<dbReference type="InterPro" id="IPR006059">
    <property type="entry name" value="SBP"/>
</dbReference>
<keyword evidence="4 7" id="KW-0732">Signal</keyword>
<dbReference type="EMBL" id="AAOE01000019">
    <property type="protein sequence ID" value="EAR08547.1"/>
    <property type="molecule type" value="Genomic_DNA"/>
</dbReference>
<dbReference type="STRING" id="314283.MED297_15035"/>
<comment type="similarity">
    <text evidence="2">Belongs to the bacterial solute-binding protein 1 family.</text>
</comment>
<evidence type="ECO:0000256" key="6">
    <source>
        <dbReference type="ARBA" id="ARBA00049753"/>
    </source>
</evidence>
<dbReference type="SUPFAM" id="SSF53850">
    <property type="entry name" value="Periplasmic binding protein-like II"/>
    <property type="match status" value="1"/>
</dbReference>